<feature type="domain" description="MULE transposase" evidence="1">
    <location>
        <begin position="22"/>
        <end position="116"/>
    </location>
</feature>
<dbReference type="InterPro" id="IPR018289">
    <property type="entry name" value="MULE_transposase_dom"/>
</dbReference>
<evidence type="ECO:0000313" key="2">
    <source>
        <dbReference type="EMBL" id="KAK3195549.1"/>
    </source>
</evidence>
<sequence length="213" mass="24871">MLKDKPTLKRALGSYALAERLVIAINATHLKAMTKGIFLVAVCKDENEMVCPLAFGFGNVECTELLTWFLKKLCELIQYPDRVMLVLDRYNGIFNTMEAIFPDASHRICAYHLAQNLKRFYKQMDDVIWLYYRAMYTYRIEEFDCVMAGLKEIYLKVYDELLGIGIKKFSRVHSPRKMYFLMTTNIPESMNSCLLAVRKLPITSMEKFIRDLL</sequence>
<protein>
    <recommendedName>
        <fullName evidence="1">MULE transposase domain-containing protein</fullName>
    </recommendedName>
</protein>
<dbReference type="AlphaFoldDB" id="A0AAD9ZZF8"/>
<keyword evidence="3" id="KW-1185">Reference proteome</keyword>
<gene>
    <name evidence="2" type="ORF">Dsin_026859</name>
</gene>
<proteinExistence type="predicted"/>
<dbReference type="PANTHER" id="PTHR31973:SF195">
    <property type="entry name" value="MUDR FAMILY TRANSPOSASE"/>
    <property type="match status" value="1"/>
</dbReference>
<dbReference type="EMBL" id="JANJYJ010000008">
    <property type="protein sequence ID" value="KAK3195549.1"/>
    <property type="molecule type" value="Genomic_DNA"/>
</dbReference>
<reference evidence="2" key="1">
    <citation type="journal article" date="2023" name="Plant J.">
        <title>Genome sequences and population genomics provide insights into the demographic history, inbreeding, and mutation load of two 'living fossil' tree species of Dipteronia.</title>
        <authorList>
            <person name="Feng Y."/>
            <person name="Comes H.P."/>
            <person name="Chen J."/>
            <person name="Zhu S."/>
            <person name="Lu R."/>
            <person name="Zhang X."/>
            <person name="Li P."/>
            <person name="Qiu J."/>
            <person name="Olsen K.M."/>
            <person name="Qiu Y."/>
        </authorList>
    </citation>
    <scope>NUCLEOTIDE SEQUENCE</scope>
    <source>
        <strain evidence="2">NBL</strain>
    </source>
</reference>
<accession>A0AAD9ZZF8</accession>
<evidence type="ECO:0000259" key="1">
    <source>
        <dbReference type="Pfam" id="PF10551"/>
    </source>
</evidence>
<name>A0AAD9ZZF8_9ROSI</name>
<dbReference type="Pfam" id="PF10551">
    <property type="entry name" value="MULE"/>
    <property type="match status" value="1"/>
</dbReference>
<evidence type="ECO:0000313" key="3">
    <source>
        <dbReference type="Proteomes" id="UP001281410"/>
    </source>
</evidence>
<comment type="caution">
    <text evidence="2">The sequence shown here is derived from an EMBL/GenBank/DDBJ whole genome shotgun (WGS) entry which is preliminary data.</text>
</comment>
<dbReference type="PANTHER" id="PTHR31973">
    <property type="entry name" value="POLYPROTEIN, PUTATIVE-RELATED"/>
    <property type="match status" value="1"/>
</dbReference>
<dbReference type="Proteomes" id="UP001281410">
    <property type="component" value="Unassembled WGS sequence"/>
</dbReference>
<organism evidence="2 3">
    <name type="scientific">Dipteronia sinensis</name>
    <dbReference type="NCBI Taxonomy" id="43782"/>
    <lineage>
        <taxon>Eukaryota</taxon>
        <taxon>Viridiplantae</taxon>
        <taxon>Streptophyta</taxon>
        <taxon>Embryophyta</taxon>
        <taxon>Tracheophyta</taxon>
        <taxon>Spermatophyta</taxon>
        <taxon>Magnoliopsida</taxon>
        <taxon>eudicotyledons</taxon>
        <taxon>Gunneridae</taxon>
        <taxon>Pentapetalae</taxon>
        <taxon>rosids</taxon>
        <taxon>malvids</taxon>
        <taxon>Sapindales</taxon>
        <taxon>Sapindaceae</taxon>
        <taxon>Hippocastanoideae</taxon>
        <taxon>Acereae</taxon>
        <taxon>Dipteronia</taxon>
    </lineage>
</organism>